<protein>
    <recommendedName>
        <fullName evidence="1">DUF4397 domain-containing protein</fullName>
    </recommendedName>
</protein>
<keyword evidence="3" id="KW-1185">Reference proteome</keyword>
<organism evidence="2 3">
    <name type="scientific">Caminicella sporogenes DSM 14501</name>
    <dbReference type="NCBI Taxonomy" id="1121266"/>
    <lineage>
        <taxon>Bacteria</taxon>
        <taxon>Bacillati</taxon>
        <taxon>Bacillota</taxon>
        <taxon>Clostridia</taxon>
        <taxon>Peptostreptococcales</taxon>
        <taxon>Caminicellaceae</taxon>
        <taxon>Caminicella</taxon>
    </lineage>
</organism>
<evidence type="ECO:0000313" key="3">
    <source>
        <dbReference type="Proteomes" id="UP000184082"/>
    </source>
</evidence>
<evidence type="ECO:0000313" key="2">
    <source>
        <dbReference type="EMBL" id="SHK45110.1"/>
    </source>
</evidence>
<dbReference type="Proteomes" id="UP000184082">
    <property type="component" value="Unassembled WGS sequence"/>
</dbReference>
<dbReference type="STRING" id="1121266.SAMN02745883_02068"/>
<name>A0A1M6SKC8_9FIRM</name>
<feature type="domain" description="DUF4397" evidence="1">
    <location>
        <begin position="28"/>
        <end position="143"/>
    </location>
</feature>
<dbReference type="RefSeq" id="WP_072968251.1">
    <property type="nucleotide sequence ID" value="NZ_FRAJ01000019.1"/>
</dbReference>
<dbReference type="AlphaFoldDB" id="A0A1M6SKC8"/>
<sequence length="225" mass="25989">MYNQFMSCPFLNSVKDYYKDYYRRVNSSYVRILHASPDAPAVDIYVNNSPIALNFPYRGFTQYIPLQNGIYSIKIFPAGSRRNLIIDKNINIPANTILTIAMVNELQNIALYPIEDTSMNIQPGKVKLRFVHLSPNTPSVDVRLSNERSLFKDVEYKEVTNYITMNPNIYTVEIYKTNSNQRILYVPNVKLMSNKFYTIYAVGLFGKRPPLQVLIPLDGGTYLRF</sequence>
<proteinExistence type="predicted"/>
<dbReference type="InterPro" id="IPR025510">
    <property type="entry name" value="DUF4397"/>
</dbReference>
<reference evidence="2 3" key="1">
    <citation type="submission" date="2016-11" db="EMBL/GenBank/DDBJ databases">
        <authorList>
            <person name="Jaros S."/>
            <person name="Januszkiewicz K."/>
            <person name="Wedrychowicz H."/>
        </authorList>
    </citation>
    <scope>NUCLEOTIDE SEQUENCE [LARGE SCALE GENOMIC DNA]</scope>
    <source>
        <strain evidence="2 3">DSM 14501</strain>
    </source>
</reference>
<evidence type="ECO:0000259" key="1">
    <source>
        <dbReference type="Pfam" id="PF14344"/>
    </source>
</evidence>
<accession>A0A1M6SKC8</accession>
<dbReference type="EMBL" id="FRAJ01000019">
    <property type="protein sequence ID" value="SHK45110.1"/>
    <property type="molecule type" value="Genomic_DNA"/>
</dbReference>
<gene>
    <name evidence="2" type="ORF">SAMN02745883_02068</name>
</gene>
<dbReference type="Pfam" id="PF14344">
    <property type="entry name" value="DUF4397"/>
    <property type="match status" value="1"/>
</dbReference>